<dbReference type="EMBL" id="PGGS01001910">
    <property type="protein sequence ID" value="PNG99941.1"/>
    <property type="molecule type" value="Genomic_DNA"/>
</dbReference>
<evidence type="ECO:0000313" key="4">
    <source>
        <dbReference type="EMBL" id="PNG99941.1"/>
    </source>
</evidence>
<reference evidence="4 5" key="1">
    <citation type="journal article" date="2017" name="Mol. Biol. Evol.">
        <title>The 4-celled Tetrabaena socialis nuclear genome reveals the essential components for genetic control of cell number at the origin of multicellularity in the volvocine lineage.</title>
        <authorList>
            <person name="Featherston J."/>
            <person name="Arakaki Y."/>
            <person name="Hanschen E.R."/>
            <person name="Ferris P.J."/>
            <person name="Michod R.E."/>
            <person name="Olson B.J.S.C."/>
            <person name="Nozaki H."/>
            <person name="Durand P.M."/>
        </authorList>
    </citation>
    <scope>NUCLEOTIDE SEQUENCE [LARGE SCALE GENOMIC DNA]</scope>
    <source>
        <strain evidence="4 5">NIES-571</strain>
    </source>
</reference>
<accession>A0A2J7ZI39</accession>
<dbReference type="GO" id="GO:0009536">
    <property type="term" value="C:plastid"/>
    <property type="evidence" value="ECO:0007669"/>
    <property type="project" value="UniProtKB-SubCell"/>
</dbReference>
<evidence type="ECO:0000256" key="2">
    <source>
        <dbReference type="ARBA" id="ARBA00022640"/>
    </source>
</evidence>
<evidence type="ECO:0000256" key="1">
    <source>
        <dbReference type="ARBA" id="ARBA00004474"/>
    </source>
</evidence>
<evidence type="ECO:0000313" key="5">
    <source>
        <dbReference type="Proteomes" id="UP000236333"/>
    </source>
</evidence>
<proteinExistence type="predicted"/>
<dbReference type="PANTHER" id="PTHR34214:SF3">
    <property type="entry name" value="PROTEIN CONSERVED IN THE GREEN LINEAGE AND DIATOMS 27, CHLOROPLASTIC"/>
    <property type="match status" value="1"/>
</dbReference>
<keyword evidence="3" id="KW-0812">Transmembrane</keyword>
<protein>
    <submittedName>
        <fullName evidence="4">Uncharacterized protein</fullName>
    </submittedName>
</protein>
<keyword evidence="2" id="KW-0934">Plastid</keyword>
<comment type="caution">
    <text evidence="4">The sequence shown here is derived from an EMBL/GenBank/DDBJ whole genome shotgun (WGS) entry which is preliminary data.</text>
</comment>
<dbReference type="AlphaFoldDB" id="A0A2J7ZI39"/>
<dbReference type="PANTHER" id="PTHR34214">
    <property type="match status" value="1"/>
</dbReference>
<dbReference type="OrthoDB" id="192326at2759"/>
<gene>
    <name evidence="4" type="ORF">TSOC_014264</name>
</gene>
<organism evidence="4 5">
    <name type="scientific">Tetrabaena socialis</name>
    <dbReference type="NCBI Taxonomy" id="47790"/>
    <lineage>
        <taxon>Eukaryota</taxon>
        <taxon>Viridiplantae</taxon>
        <taxon>Chlorophyta</taxon>
        <taxon>core chlorophytes</taxon>
        <taxon>Chlorophyceae</taxon>
        <taxon>CS clade</taxon>
        <taxon>Chlamydomonadales</taxon>
        <taxon>Tetrabaenaceae</taxon>
        <taxon>Tetrabaena</taxon>
    </lineage>
</organism>
<dbReference type="InterPro" id="IPR009631">
    <property type="entry name" value="CGLD27-like"/>
</dbReference>
<name>A0A2J7ZI39_9CHLO</name>
<feature type="non-terminal residue" evidence="4">
    <location>
        <position position="1"/>
    </location>
</feature>
<comment type="subcellular location">
    <subcellularLocation>
        <location evidence="1">Plastid</location>
    </subcellularLocation>
</comment>
<keyword evidence="3" id="KW-1133">Transmembrane helix</keyword>
<sequence length="131" mass="13920">YDGEVFVKPPEVLMRDRLLGSYEVKPVLSKLRSTLLGSAAVLLATAVVLVGLIRGGTDADGMYGRGASRVPRVYLSDGIIYSPRVSSMSQLVSDDEAAAAEAEAQAGVPGYCGDRSLRAFAGGQYCQKFDR</sequence>
<keyword evidence="5" id="KW-1185">Reference proteome</keyword>
<feature type="transmembrane region" description="Helical" evidence="3">
    <location>
        <begin position="35"/>
        <end position="53"/>
    </location>
</feature>
<keyword evidence="3" id="KW-0472">Membrane</keyword>
<evidence type="ECO:0000256" key="3">
    <source>
        <dbReference type="SAM" id="Phobius"/>
    </source>
</evidence>
<dbReference type="Proteomes" id="UP000236333">
    <property type="component" value="Unassembled WGS sequence"/>
</dbReference>
<dbReference type="Pfam" id="PF06799">
    <property type="entry name" value="CGLD27-like"/>
    <property type="match status" value="1"/>
</dbReference>